<dbReference type="PANTHER" id="PTHR38372">
    <property type="entry name" value="DENTIN SIALOPHOSPHOPROTEIN-LIKE PROTEIN"/>
    <property type="match status" value="1"/>
</dbReference>
<dbReference type="OrthoDB" id="4869960at2759"/>
<proteinExistence type="predicted"/>
<feature type="non-terminal residue" evidence="1">
    <location>
        <position position="1"/>
    </location>
</feature>
<dbReference type="AlphaFoldDB" id="S8D200"/>
<organism evidence="1 2">
    <name type="scientific">Genlisea aurea</name>
    <dbReference type="NCBI Taxonomy" id="192259"/>
    <lineage>
        <taxon>Eukaryota</taxon>
        <taxon>Viridiplantae</taxon>
        <taxon>Streptophyta</taxon>
        <taxon>Embryophyta</taxon>
        <taxon>Tracheophyta</taxon>
        <taxon>Spermatophyta</taxon>
        <taxon>Magnoliopsida</taxon>
        <taxon>eudicotyledons</taxon>
        <taxon>Gunneridae</taxon>
        <taxon>Pentapetalae</taxon>
        <taxon>asterids</taxon>
        <taxon>lamiids</taxon>
        <taxon>Lamiales</taxon>
        <taxon>Lentibulariaceae</taxon>
        <taxon>Genlisea</taxon>
    </lineage>
</organism>
<gene>
    <name evidence="1" type="ORF">M569_03393</name>
</gene>
<comment type="caution">
    <text evidence="1">The sequence shown here is derived from an EMBL/GenBank/DDBJ whole genome shotgun (WGS) entry which is preliminary data.</text>
</comment>
<protein>
    <submittedName>
        <fullName evidence="1">Uncharacterized protein</fullName>
    </submittedName>
</protein>
<accession>S8D200</accession>
<keyword evidence="2" id="KW-1185">Reference proteome</keyword>
<sequence length="220" mass="24814">PPLSSLQVEESFSLVRENRLNYGMAIKLAPDLVEEIRRVEALGGSTSIKFDANANNPNGNVIRVGDKSFRFTWSKEPEDLCDIYEECGNGEDGNGLLVESGGTWRKLNVERELDESTKNHVKRRSEEAEQKLKSRRAIVLDPQIPSMKNQMKAIAAVESNPWKNFKSRKETPSKKPKFEPHGGKVAFLLCLNLLFLQLLLLRAIFPLAPHCPPIMSNMVR</sequence>
<evidence type="ECO:0000313" key="2">
    <source>
        <dbReference type="Proteomes" id="UP000015453"/>
    </source>
</evidence>
<reference evidence="1 2" key="1">
    <citation type="journal article" date="2013" name="BMC Genomics">
        <title>The miniature genome of a carnivorous plant Genlisea aurea contains a low number of genes and short non-coding sequences.</title>
        <authorList>
            <person name="Leushkin E.V."/>
            <person name="Sutormin R.A."/>
            <person name="Nabieva E.R."/>
            <person name="Penin A.A."/>
            <person name="Kondrashov A.S."/>
            <person name="Logacheva M.D."/>
        </authorList>
    </citation>
    <scope>NUCLEOTIDE SEQUENCE [LARGE SCALE GENOMIC DNA]</scope>
</reference>
<name>S8D200_9LAMI</name>
<dbReference type="EMBL" id="AUSU01001290">
    <property type="protein sequence ID" value="EPS71366.1"/>
    <property type="molecule type" value="Genomic_DNA"/>
</dbReference>
<evidence type="ECO:0000313" key="1">
    <source>
        <dbReference type="EMBL" id="EPS71366.1"/>
    </source>
</evidence>
<dbReference type="PANTHER" id="PTHR38372:SF2">
    <property type="entry name" value="DENTIN SIALOPHOSPHOPROTEIN-LIKE PROTEIN"/>
    <property type="match status" value="1"/>
</dbReference>
<dbReference type="Proteomes" id="UP000015453">
    <property type="component" value="Unassembled WGS sequence"/>
</dbReference>